<feature type="compositionally biased region" description="Polar residues" evidence="1">
    <location>
        <begin position="52"/>
        <end position="62"/>
    </location>
</feature>
<proteinExistence type="predicted"/>
<keyword evidence="3" id="KW-1185">Reference proteome</keyword>
<evidence type="ECO:0000256" key="1">
    <source>
        <dbReference type="SAM" id="MobiDB-lite"/>
    </source>
</evidence>
<dbReference type="EMBL" id="GL379615">
    <property type="protein sequence ID" value="EFL91507.1"/>
    <property type="molecule type" value="Genomic_DNA"/>
</dbReference>
<dbReference type="Proteomes" id="UP000005726">
    <property type="component" value="Unassembled WGS sequence"/>
</dbReference>
<dbReference type="STRING" id="663321.REG_1534"/>
<dbReference type="NCBIfam" id="NF003476">
    <property type="entry name" value="PRK05114.1"/>
    <property type="match status" value="1"/>
</dbReference>
<protein>
    <submittedName>
        <fullName evidence="2">Uncharacterized protein</fullName>
    </submittedName>
</protein>
<dbReference type="AlphaFoldDB" id="E0WU03"/>
<evidence type="ECO:0000313" key="3">
    <source>
        <dbReference type="Proteomes" id="UP000005726"/>
    </source>
</evidence>
<evidence type="ECO:0000313" key="2">
    <source>
        <dbReference type="EMBL" id="EFL91507.1"/>
    </source>
</evidence>
<name>E0WU03_9ENTR</name>
<dbReference type="eggNOG" id="COG3140">
    <property type="taxonomic scope" value="Bacteria"/>
</dbReference>
<sequence>MLANMPSIPHQEQQEAAEQIHQLISTGMRSTEAIALVAQKIREQHQNHREGQSISTSFRKLT</sequence>
<accession>E0WU03</accession>
<reference evidence="2" key="1">
    <citation type="journal article" date="2009" name="Environ. Microbiol.">
        <title>Dynamics of genome evolution in facultative symbionts of aphids.</title>
        <authorList>
            <person name="Degnan P.H."/>
            <person name="Leonardo T.E."/>
            <person name="Cass B.N."/>
            <person name="Hurwitz B."/>
            <person name="Stern D."/>
            <person name="Gibbs R.A."/>
            <person name="Richards S."/>
            <person name="Moran N.A."/>
        </authorList>
    </citation>
    <scope>NUCLEOTIDE SEQUENCE [LARGE SCALE GENOMIC DNA]</scope>
    <source>
        <strain evidence="2">LSR1</strain>
    </source>
</reference>
<feature type="region of interest" description="Disordered" evidence="1">
    <location>
        <begin position="43"/>
        <end position="62"/>
    </location>
</feature>
<dbReference type="Pfam" id="PF03701">
    <property type="entry name" value="UPF0181"/>
    <property type="match status" value="1"/>
</dbReference>
<organism evidence="2 3">
    <name type="scientific">Candidatus Regiella insecticola LSR1</name>
    <dbReference type="NCBI Taxonomy" id="663321"/>
    <lineage>
        <taxon>Bacteria</taxon>
        <taxon>Pseudomonadati</taxon>
        <taxon>Pseudomonadota</taxon>
        <taxon>Gammaproteobacteria</taxon>
        <taxon>Enterobacterales</taxon>
        <taxon>Enterobacteriaceae</taxon>
        <taxon>aphid secondary symbionts</taxon>
        <taxon>Candidatus Regiella</taxon>
    </lineage>
</organism>
<dbReference type="RefSeq" id="WP_006705189.1">
    <property type="nucleotide sequence ID" value="NZ_CAWLGB010000027.1"/>
</dbReference>
<dbReference type="HOGENOM" id="CLU_185263_1_0_6"/>
<gene>
    <name evidence="2" type="ORF">REG_1534</name>
</gene>
<dbReference type="InterPro" id="IPR005371">
    <property type="entry name" value="UPF0181"/>
</dbReference>